<feature type="domain" description="SnoaL-like" evidence="1">
    <location>
        <begin position="27"/>
        <end position="116"/>
    </location>
</feature>
<evidence type="ECO:0000313" key="2">
    <source>
        <dbReference type="EMBL" id="KAB2347983.1"/>
    </source>
</evidence>
<dbReference type="InterPro" id="IPR032710">
    <property type="entry name" value="NTF2-like_dom_sf"/>
</dbReference>
<dbReference type="EMBL" id="WBMT01000008">
    <property type="protein sequence ID" value="KAB2347983.1"/>
    <property type="molecule type" value="Genomic_DNA"/>
</dbReference>
<dbReference type="Proteomes" id="UP000468735">
    <property type="component" value="Unassembled WGS sequence"/>
</dbReference>
<keyword evidence="3" id="KW-1185">Reference proteome</keyword>
<proteinExistence type="predicted"/>
<organism evidence="2 3">
    <name type="scientific">Actinomadura rudentiformis</name>
    <dbReference type="NCBI Taxonomy" id="359158"/>
    <lineage>
        <taxon>Bacteria</taxon>
        <taxon>Bacillati</taxon>
        <taxon>Actinomycetota</taxon>
        <taxon>Actinomycetes</taxon>
        <taxon>Streptosporangiales</taxon>
        <taxon>Thermomonosporaceae</taxon>
        <taxon>Actinomadura</taxon>
    </lineage>
</organism>
<protein>
    <submittedName>
        <fullName evidence="2">Ester cyclase</fullName>
    </submittedName>
</protein>
<evidence type="ECO:0000259" key="1">
    <source>
        <dbReference type="Pfam" id="PF12680"/>
    </source>
</evidence>
<dbReference type="OrthoDB" id="3698332at2"/>
<reference evidence="2 3" key="1">
    <citation type="submission" date="2019-09" db="EMBL/GenBank/DDBJ databases">
        <title>Actinomadura physcomitrii sp. nov., a novel actinomycete isolated from moss [Physcomitrium sphaericum (Ludw) Fuernr].</title>
        <authorList>
            <person name="Zhuang X."/>
            <person name="Liu C."/>
        </authorList>
    </citation>
    <scope>NUCLEOTIDE SEQUENCE [LARGE SCALE GENOMIC DNA]</scope>
    <source>
        <strain evidence="2 3">HMC1</strain>
    </source>
</reference>
<dbReference type="Pfam" id="PF12680">
    <property type="entry name" value="SnoaL_2"/>
    <property type="match status" value="1"/>
</dbReference>
<gene>
    <name evidence="2" type="ORF">F8566_19095</name>
</gene>
<name>A0A6H9YUB6_9ACTN</name>
<accession>A0A6H9YUB6</accession>
<dbReference type="Gene3D" id="3.10.450.50">
    <property type="match status" value="1"/>
</dbReference>
<dbReference type="SUPFAM" id="SSF54427">
    <property type="entry name" value="NTF2-like"/>
    <property type="match status" value="1"/>
</dbReference>
<dbReference type="InterPro" id="IPR037401">
    <property type="entry name" value="SnoaL-like"/>
</dbReference>
<evidence type="ECO:0000313" key="3">
    <source>
        <dbReference type="Proteomes" id="UP000468735"/>
    </source>
</evidence>
<sequence>MRCPPHVPGNCDSASSTGRLFGPGPRPDLAARAVTPDVTVLCSGDSGPIVGITQYKEKIARLLHRVPDLRREAINHADNGEVLFVEWIARGTGAHEPFEFSGIDRIRLRDGLIKEHRIYYDPAWLNLL</sequence>
<dbReference type="RefSeq" id="WP_151561637.1">
    <property type="nucleotide sequence ID" value="NZ_WBMT01000008.1"/>
</dbReference>
<comment type="caution">
    <text evidence="2">The sequence shown here is derived from an EMBL/GenBank/DDBJ whole genome shotgun (WGS) entry which is preliminary data.</text>
</comment>
<dbReference type="AlphaFoldDB" id="A0A6H9YUB6"/>